<dbReference type="OrthoDB" id="967168at2759"/>
<feature type="transmembrane region" description="Helical" evidence="1">
    <location>
        <begin position="67"/>
        <end position="85"/>
    </location>
</feature>
<name>A0A9W7MAZ5_HIBTR</name>
<sequence length="109" mass="12577">MSPKIAKEMRWHKQNPCNDGSMRYPADSEVWKNFNLMHPSFAAYPCNIQLSLASDGFNPFSNMSTSYSVWLVVLILYNLPPWMCMKDPYFMMSLIIPGPKSSENDIDVF</sequence>
<keyword evidence="3" id="KW-1185">Reference proteome</keyword>
<evidence type="ECO:0000256" key="1">
    <source>
        <dbReference type="SAM" id="Phobius"/>
    </source>
</evidence>
<protein>
    <submittedName>
        <fullName evidence="2">Uncharacterized protein</fullName>
    </submittedName>
</protein>
<keyword evidence="1" id="KW-0812">Transmembrane</keyword>
<comment type="caution">
    <text evidence="2">The sequence shown here is derived from an EMBL/GenBank/DDBJ whole genome shotgun (WGS) entry which is preliminary data.</text>
</comment>
<gene>
    <name evidence="2" type="ORF">HRI_003067400</name>
</gene>
<dbReference type="EMBL" id="BSYR01000025">
    <property type="protein sequence ID" value="GMI93981.1"/>
    <property type="molecule type" value="Genomic_DNA"/>
</dbReference>
<dbReference type="Proteomes" id="UP001165190">
    <property type="component" value="Unassembled WGS sequence"/>
</dbReference>
<evidence type="ECO:0000313" key="2">
    <source>
        <dbReference type="EMBL" id="GMI93981.1"/>
    </source>
</evidence>
<accession>A0A9W7MAZ5</accession>
<dbReference type="Pfam" id="PF02992">
    <property type="entry name" value="Transposase_21"/>
    <property type="match status" value="1"/>
</dbReference>
<evidence type="ECO:0000313" key="3">
    <source>
        <dbReference type="Proteomes" id="UP001165190"/>
    </source>
</evidence>
<proteinExistence type="predicted"/>
<keyword evidence="1" id="KW-1133">Transmembrane helix</keyword>
<reference evidence="2" key="1">
    <citation type="submission" date="2023-05" db="EMBL/GenBank/DDBJ databases">
        <title>Genome and transcriptome analyses reveal genes involved in the formation of fine ridges on petal epidermal cells in Hibiscus trionum.</title>
        <authorList>
            <person name="Koshimizu S."/>
            <person name="Masuda S."/>
            <person name="Ishii T."/>
            <person name="Shirasu K."/>
            <person name="Hoshino A."/>
            <person name="Arita M."/>
        </authorList>
    </citation>
    <scope>NUCLEOTIDE SEQUENCE</scope>
    <source>
        <strain evidence="2">Hamamatsu line</strain>
    </source>
</reference>
<dbReference type="AlphaFoldDB" id="A0A9W7MAZ5"/>
<dbReference type="InterPro" id="IPR004242">
    <property type="entry name" value="Transposase_21"/>
</dbReference>
<organism evidence="2 3">
    <name type="scientific">Hibiscus trionum</name>
    <name type="common">Flower of an hour</name>
    <dbReference type="NCBI Taxonomy" id="183268"/>
    <lineage>
        <taxon>Eukaryota</taxon>
        <taxon>Viridiplantae</taxon>
        <taxon>Streptophyta</taxon>
        <taxon>Embryophyta</taxon>
        <taxon>Tracheophyta</taxon>
        <taxon>Spermatophyta</taxon>
        <taxon>Magnoliopsida</taxon>
        <taxon>eudicotyledons</taxon>
        <taxon>Gunneridae</taxon>
        <taxon>Pentapetalae</taxon>
        <taxon>rosids</taxon>
        <taxon>malvids</taxon>
        <taxon>Malvales</taxon>
        <taxon>Malvaceae</taxon>
        <taxon>Malvoideae</taxon>
        <taxon>Hibiscus</taxon>
    </lineage>
</organism>
<keyword evidence="1" id="KW-0472">Membrane</keyword>